<dbReference type="EMBL" id="CP001649">
    <property type="protein sequence ID" value="ACS80387.1"/>
    <property type="molecule type" value="Genomic_DNA"/>
</dbReference>
<dbReference type="Gene3D" id="1.10.10.10">
    <property type="entry name" value="Winged helix-like DNA-binding domain superfamily/Winged helix DNA-binding domain"/>
    <property type="match status" value="1"/>
</dbReference>
<dbReference type="RefSeq" id="WP_015852203.1">
    <property type="nucleotide sequence ID" value="NC_012881.1"/>
</dbReference>
<reference evidence="2 3" key="1">
    <citation type="submission" date="2009-06" db="EMBL/GenBank/DDBJ databases">
        <title>Complete sequence of Desulfovibrio salexigens DSM 2638.</title>
        <authorList>
            <consortium name="US DOE Joint Genome Institute"/>
            <person name="Lucas S."/>
            <person name="Copeland A."/>
            <person name="Lapidus A."/>
            <person name="Glavina del Rio T."/>
            <person name="Tice H."/>
            <person name="Bruce D."/>
            <person name="Goodwin L."/>
            <person name="Pitluck S."/>
            <person name="Munk A.C."/>
            <person name="Brettin T."/>
            <person name="Detter J.C."/>
            <person name="Han C."/>
            <person name="Tapia R."/>
            <person name="Larimer F."/>
            <person name="Land M."/>
            <person name="Hauser L."/>
            <person name="Kyrpides N."/>
            <person name="Anderson I."/>
            <person name="Wall J.D."/>
            <person name="Arkin A.P."/>
            <person name="Dehal P."/>
            <person name="Chivian D."/>
            <person name="Giles B."/>
            <person name="Hazen T.C."/>
        </authorList>
    </citation>
    <scope>NUCLEOTIDE SEQUENCE [LARGE SCALE GENOMIC DNA]</scope>
    <source>
        <strain evidence="3">ATCC 14822 / DSM 2638 / NCIMB 8403 / VKM B-1763</strain>
    </source>
</reference>
<keyword evidence="3" id="KW-1185">Reference proteome</keyword>
<protein>
    <submittedName>
        <fullName evidence="2">Putative transcriptional regulator, ModE family</fullName>
    </submittedName>
</protein>
<dbReference type="SUPFAM" id="SSF46785">
    <property type="entry name" value="Winged helix' DNA-binding domain"/>
    <property type="match status" value="1"/>
</dbReference>
<gene>
    <name evidence="2" type="ordered locus">Desal_2331</name>
</gene>
<dbReference type="STRING" id="526222.Desal_2331"/>
<organism evidence="2 3">
    <name type="scientific">Maridesulfovibrio salexigens (strain ATCC 14822 / DSM 2638 / NCIMB 8403 / VKM B-1763)</name>
    <name type="common">Desulfovibrio salexigens</name>
    <dbReference type="NCBI Taxonomy" id="526222"/>
    <lineage>
        <taxon>Bacteria</taxon>
        <taxon>Pseudomonadati</taxon>
        <taxon>Thermodesulfobacteriota</taxon>
        <taxon>Desulfovibrionia</taxon>
        <taxon>Desulfovibrionales</taxon>
        <taxon>Desulfovibrionaceae</taxon>
        <taxon>Maridesulfovibrio</taxon>
    </lineage>
</organism>
<dbReference type="KEGG" id="dsa:Desal_2331"/>
<name>C6BX81_MARSD</name>
<dbReference type="Proteomes" id="UP000002601">
    <property type="component" value="Chromosome"/>
</dbReference>
<dbReference type="eggNOG" id="COG2005">
    <property type="taxonomic scope" value="Bacteria"/>
</dbReference>
<accession>C6BX81</accession>
<dbReference type="HOGENOM" id="CLU_125440_2_0_7"/>
<dbReference type="InterPro" id="IPR036388">
    <property type="entry name" value="WH-like_DNA-bd_sf"/>
</dbReference>
<dbReference type="AlphaFoldDB" id="C6BX81"/>
<sequence>MASDENFCPRVRLNLWLETEEGMLFGLGRAQLLEQIEKQGSLNKAAKALGMSYRAAWGRLKNTEEVLGDSLVLKTRGRKGCSLTPLGERVLEDYRQWVQEVENFAVMTARKSFPWNVASYDEDMERIAQEKKGKK</sequence>
<dbReference type="OrthoDB" id="9800709at2"/>
<dbReference type="GO" id="GO:0003700">
    <property type="term" value="F:DNA-binding transcription factor activity"/>
    <property type="evidence" value="ECO:0007669"/>
    <property type="project" value="InterPro"/>
</dbReference>
<proteinExistence type="predicted"/>
<dbReference type="InterPro" id="IPR051815">
    <property type="entry name" value="Molybdate_resp_trans_reg"/>
</dbReference>
<dbReference type="PANTHER" id="PTHR30432">
    <property type="entry name" value="TRANSCRIPTIONAL REGULATOR MODE"/>
    <property type="match status" value="1"/>
</dbReference>
<evidence type="ECO:0000313" key="3">
    <source>
        <dbReference type="Proteomes" id="UP000002601"/>
    </source>
</evidence>
<dbReference type="Pfam" id="PF00126">
    <property type="entry name" value="HTH_1"/>
    <property type="match status" value="1"/>
</dbReference>
<evidence type="ECO:0000313" key="2">
    <source>
        <dbReference type="EMBL" id="ACS80387.1"/>
    </source>
</evidence>
<dbReference type="InterPro" id="IPR036390">
    <property type="entry name" value="WH_DNA-bd_sf"/>
</dbReference>
<feature type="domain" description="HTH lysR-type" evidence="1">
    <location>
        <begin position="30"/>
        <end position="88"/>
    </location>
</feature>
<dbReference type="InterPro" id="IPR000847">
    <property type="entry name" value="LysR_HTH_N"/>
</dbReference>
<dbReference type="PANTHER" id="PTHR30432:SF1">
    <property type="entry name" value="DNA-BINDING TRANSCRIPTIONAL DUAL REGULATOR MODE"/>
    <property type="match status" value="1"/>
</dbReference>
<evidence type="ECO:0000259" key="1">
    <source>
        <dbReference type="Pfam" id="PF00126"/>
    </source>
</evidence>